<dbReference type="InterPro" id="IPR002123">
    <property type="entry name" value="Plipid/glycerol_acylTrfase"/>
</dbReference>
<dbReference type="GO" id="GO:0004366">
    <property type="term" value="F:glycerol-3-phosphate O-acyltransferase activity"/>
    <property type="evidence" value="ECO:0007669"/>
    <property type="project" value="TreeGrafter"/>
</dbReference>
<proteinExistence type="predicted"/>
<dbReference type="InterPro" id="IPR052744">
    <property type="entry name" value="GPAT/DAPAT"/>
</dbReference>
<feature type="region of interest" description="Disordered" evidence="1">
    <location>
        <begin position="693"/>
        <end position="804"/>
    </location>
</feature>
<dbReference type="GO" id="GO:0008654">
    <property type="term" value="P:phospholipid biosynthetic process"/>
    <property type="evidence" value="ECO:0007669"/>
    <property type="project" value="TreeGrafter"/>
</dbReference>
<evidence type="ECO:0000256" key="1">
    <source>
        <dbReference type="SAM" id="MobiDB-lite"/>
    </source>
</evidence>
<feature type="transmembrane region" description="Helical" evidence="2">
    <location>
        <begin position="12"/>
        <end position="30"/>
    </location>
</feature>
<feature type="transmembrane region" description="Helical" evidence="2">
    <location>
        <begin position="479"/>
        <end position="502"/>
    </location>
</feature>
<dbReference type="SMART" id="SM00563">
    <property type="entry name" value="PlsC"/>
    <property type="match status" value="1"/>
</dbReference>
<dbReference type="SUPFAM" id="SSF69593">
    <property type="entry name" value="Glycerol-3-phosphate (1)-acyltransferase"/>
    <property type="match status" value="1"/>
</dbReference>
<dbReference type="GO" id="GO:0016287">
    <property type="term" value="F:glycerone-phosphate O-acyltransferase activity"/>
    <property type="evidence" value="ECO:0007669"/>
    <property type="project" value="TreeGrafter"/>
</dbReference>
<protein>
    <recommendedName>
        <fullName evidence="3">Phospholipid/glycerol acyltransferase domain-containing protein</fullName>
    </recommendedName>
</protein>
<feature type="transmembrane region" description="Helical" evidence="2">
    <location>
        <begin position="514"/>
        <end position="536"/>
    </location>
</feature>
<name>A0A6A6PA46_9PEZI</name>
<dbReference type="OrthoDB" id="2427554at2759"/>
<evidence type="ECO:0000313" key="4">
    <source>
        <dbReference type="EMBL" id="KAF2460682.1"/>
    </source>
</evidence>
<feature type="compositionally biased region" description="Low complexity" evidence="1">
    <location>
        <begin position="712"/>
        <end position="728"/>
    </location>
</feature>
<organism evidence="4 5">
    <name type="scientific">Lineolata rhizophorae</name>
    <dbReference type="NCBI Taxonomy" id="578093"/>
    <lineage>
        <taxon>Eukaryota</taxon>
        <taxon>Fungi</taxon>
        <taxon>Dikarya</taxon>
        <taxon>Ascomycota</taxon>
        <taxon>Pezizomycotina</taxon>
        <taxon>Dothideomycetes</taxon>
        <taxon>Dothideomycetes incertae sedis</taxon>
        <taxon>Lineolatales</taxon>
        <taxon>Lineolataceae</taxon>
        <taxon>Lineolata</taxon>
    </lineage>
</organism>
<dbReference type="Pfam" id="PF01553">
    <property type="entry name" value="Acyltransferase"/>
    <property type="match status" value="1"/>
</dbReference>
<evidence type="ECO:0000259" key="3">
    <source>
        <dbReference type="SMART" id="SM00563"/>
    </source>
</evidence>
<evidence type="ECO:0000313" key="5">
    <source>
        <dbReference type="Proteomes" id="UP000799766"/>
    </source>
</evidence>
<evidence type="ECO:0000256" key="2">
    <source>
        <dbReference type="SAM" id="Phobius"/>
    </source>
</evidence>
<accession>A0A6A6PA46</accession>
<dbReference type="Proteomes" id="UP000799766">
    <property type="component" value="Unassembled WGS sequence"/>
</dbReference>
<dbReference type="PANTHER" id="PTHR31605">
    <property type="entry name" value="GLYCEROL-3-PHOSPHATE O-ACYLTRANSFERASE 1"/>
    <property type="match status" value="1"/>
</dbReference>
<keyword evidence="2" id="KW-0472">Membrane</keyword>
<feature type="compositionally biased region" description="Gly residues" evidence="1">
    <location>
        <begin position="790"/>
        <end position="799"/>
    </location>
</feature>
<dbReference type="EMBL" id="MU001673">
    <property type="protein sequence ID" value="KAF2460682.1"/>
    <property type="molecule type" value="Genomic_DNA"/>
</dbReference>
<feature type="region of interest" description="Disordered" evidence="1">
    <location>
        <begin position="617"/>
        <end position="665"/>
    </location>
</feature>
<keyword evidence="2" id="KW-0812">Transmembrane</keyword>
<gene>
    <name evidence="4" type="ORF">BDY21DRAFT_406632</name>
</gene>
<feature type="domain" description="Phospholipid/glycerol acyltransferase" evidence="3">
    <location>
        <begin position="48"/>
        <end position="281"/>
    </location>
</feature>
<feature type="transmembrane region" description="Helical" evidence="2">
    <location>
        <begin position="421"/>
        <end position="447"/>
    </location>
</feature>
<feature type="compositionally biased region" description="Low complexity" evidence="1">
    <location>
        <begin position="641"/>
        <end position="651"/>
    </location>
</feature>
<dbReference type="AlphaFoldDB" id="A0A6A6PA46"/>
<keyword evidence="5" id="KW-1185">Reference proteome</keyword>
<sequence>MAREERNGGWSNLIYDLFVWTFSLIVGLFFREIHPRSAWRIPTSGPILFVAAPHANQFVDPLIMMRTVRQEARRRISFLIAEKSMKRRWIGFFARLAGSVPVGRALDLVKPARGRLYLPDPNYAPCLVRGVGTDFEDPAFEVGGLLVLPKVGKTAASATIAEVRGKDEILLKKPFEGLTAVRQLTGRDEVGKDGRVEGGLKDGFEGCAFSVAPRVSHEKMYQAVTEKLERGGCVGIFPEGGSHDRTELLPLKGGVAIMALEALSKNPNCGVRIVCCGMNYFHPHKFRSRAVIEFAKPFEVDPKLVELYKTGDRRTAVNKVIDNIYEVLEMVTIQAPDPDTLMLIQAVRRLYNSKGKKLPLPMVIELNRRLVQGYKRYRDDPRVVRLRQSVVAYHKKLNLLNIRDHQVEYARYSRLRVAETLLFRVAKLLFLSVGVLPGTILFSPVFITGKIISTIKSKEALAASTVKIEGRDVIATWKLLVSMAFAPALYILYSLLLAYWTYRDRVAGYMPDWVPLWLVVAAGYVVIFPGITYAALICGEQGMDILKSLRPLFLALDPRPSSSGQFAKLRDERERLKHEVTDLINELGPEMYPDFDAARIIADPSFYATHDDRYGPLPMTGTLPAGAPRSPGPGPGRHSRTPSGALLSPGTPGTPGSPPAPTPARAGLVSHVALQGGHGRIHRNESYRDLASVGVFSSHPPTPTRIRSRSNSGEGTAGAASGAAPPARDAAKERDMDEVARRIREGMRERGRRRRSTAGSAASGDAGAGADADAWDVASSRSSGAATPGSEGGGGGGGLVREDWVVVVDGEKGWEV</sequence>
<keyword evidence="2" id="KW-1133">Transmembrane helix</keyword>
<feature type="compositionally biased region" description="Low complexity" evidence="1">
    <location>
        <begin position="757"/>
        <end position="783"/>
    </location>
</feature>
<reference evidence="4" key="1">
    <citation type="journal article" date="2020" name="Stud. Mycol.">
        <title>101 Dothideomycetes genomes: a test case for predicting lifestyles and emergence of pathogens.</title>
        <authorList>
            <person name="Haridas S."/>
            <person name="Albert R."/>
            <person name="Binder M."/>
            <person name="Bloem J."/>
            <person name="Labutti K."/>
            <person name="Salamov A."/>
            <person name="Andreopoulos B."/>
            <person name="Baker S."/>
            <person name="Barry K."/>
            <person name="Bills G."/>
            <person name="Bluhm B."/>
            <person name="Cannon C."/>
            <person name="Castanera R."/>
            <person name="Culley D."/>
            <person name="Daum C."/>
            <person name="Ezra D."/>
            <person name="Gonzalez J."/>
            <person name="Henrissat B."/>
            <person name="Kuo A."/>
            <person name="Liang C."/>
            <person name="Lipzen A."/>
            <person name="Lutzoni F."/>
            <person name="Magnuson J."/>
            <person name="Mondo S."/>
            <person name="Nolan M."/>
            <person name="Ohm R."/>
            <person name="Pangilinan J."/>
            <person name="Park H.-J."/>
            <person name="Ramirez L."/>
            <person name="Alfaro M."/>
            <person name="Sun H."/>
            <person name="Tritt A."/>
            <person name="Yoshinaga Y."/>
            <person name="Zwiers L.-H."/>
            <person name="Turgeon B."/>
            <person name="Goodwin S."/>
            <person name="Spatafora J."/>
            <person name="Crous P."/>
            <person name="Grigoriev I."/>
        </authorList>
    </citation>
    <scope>NUCLEOTIDE SEQUENCE</scope>
    <source>
        <strain evidence="4">ATCC 16933</strain>
    </source>
</reference>
<dbReference type="PANTHER" id="PTHR31605:SF0">
    <property type="entry name" value="GLYCEROL-3-PHOSPHATE O-ACYLTRANSFERASE 1"/>
    <property type="match status" value="1"/>
</dbReference>
<feature type="compositionally biased region" description="Basic and acidic residues" evidence="1">
    <location>
        <begin position="729"/>
        <end position="749"/>
    </location>
</feature>